<evidence type="ECO:0000313" key="1">
    <source>
        <dbReference type="EMBL" id="MBO8186252.1"/>
    </source>
</evidence>
<dbReference type="RefSeq" id="WP_209265060.1">
    <property type="nucleotide sequence ID" value="NZ_JAFFZN010000009.1"/>
</dbReference>
<accession>A0ABS3WT01</accession>
<evidence type="ECO:0000313" key="2">
    <source>
        <dbReference type="Proteomes" id="UP001518976"/>
    </source>
</evidence>
<dbReference type="Pfam" id="PF09947">
    <property type="entry name" value="DUF2180"/>
    <property type="match status" value="1"/>
</dbReference>
<dbReference type="EMBL" id="JAFFZN010000009">
    <property type="protein sequence ID" value="MBO8186252.1"/>
    <property type="molecule type" value="Genomic_DNA"/>
</dbReference>
<proteinExistence type="predicted"/>
<reference evidence="1 2" key="1">
    <citation type="submission" date="2021-02" db="EMBL/GenBank/DDBJ databases">
        <title>Streptomyces spirodelae sp. nov., isolated from duckweed.</title>
        <authorList>
            <person name="Saimee Y."/>
            <person name="Duangmal K."/>
        </authorList>
    </citation>
    <scope>NUCLEOTIDE SEQUENCE [LARGE SCALE GENOMIC DNA]</scope>
    <source>
        <strain evidence="1 2">DW4-2</strain>
    </source>
</reference>
<name>A0ABS3WT01_9ACTN</name>
<sequence length="76" mass="8486">MRCYDCYREGIETSAVAVCIECHAGACPRHLHPESEPVRRSTSTGRVWSARESRRMYCSVCHASLQQEDPADPGGM</sequence>
<dbReference type="InterPro" id="IPR017211">
    <property type="entry name" value="UCP037465_Znf"/>
</dbReference>
<dbReference type="Proteomes" id="UP001518976">
    <property type="component" value="Unassembled WGS sequence"/>
</dbReference>
<keyword evidence="2" id="KW-1185">Reference proteome</keyword>
<protein>
    <submittedName>
        <fullName evidence="1">DUF2180 family protein</fullName>
    </submittedName>
</protein>
<organism evidence="1 2">
    <name type="scientific">Streptomyces spirodelae</name>
    <dbReference type="NCBI Taxonomy" id="2812904"/>
    <lineage>
        <taxon>Bacteria</taxon>
        <taxon>Bacillati</taxon>
        <taxon>Actinomycetota</taxon>
        <taxon>Actinomycetes</taxon>
        <taxon>Kitasatosporales</taxon>
        <taxon>Streptomycetaceae</taxon>
        <taxon>Streptomyces</taxon>
    </lineage>
</organism>
<comment type="caution">
    <text evidence="1">The sequence shown here is derived from an EMBL/GenBank/DDBJ whole genome shotgun (WGS) entry which is preliminary data.</text>
</comment>
<gene>
    <name evidence="1" type="ORF">JW592_12345</name>
</gene>